<dbReference type="EMBL" id="CP029288">
    <property type="protein sequence ID" value="AWR96951.1"/>
    <property type="molecule type" value="Genomic_DNA"/>
</dbReference>
<organism evidence="1 2">
    <name type="scientific">Acidianus sulfidivorans JP7</name>
    <dbReference type="NCBI Taxonomy" id="619593"/>
    <lineage>
        <taxon>Archaea</taxon>
        <taxon>Thermoproteota</taxon>
        <taxon>Thermoprotei</taxon>
        <taxon>Sulfolobales</taxon>
        <taxon>Sulfolobaceae</taxon>
        <taxon>Acidianus</taxon>
    </lineage>
</organism>
<dbReference type="Proteomes" id="UP000248410">
    <property type="component" value="Chromosome"/>
</dbReference>
<evidence type="ECO:0000313" key="2">
    <source>
        <dbReference type="Proteomes" id="UP000248410"/>
    </source>
</evidence>
<sequence length="188" mass="22282">MDSKELIMKMKTSGFKKLTGPPEDWLKSFTSMDWGFREKERLRKEWEKIRPGDIFIFHSMKPEHIQIEIETGIIGVGVVKETKIGIDEESVYEPKDLRPLRIVFSEMWWFGEYEKISKVKFPEKVRKGDLIYREIYYLLRNCITFSEMKKYGFSISTQGAIQNIAKDKQEKLIELIKPRLKTPILNPN</sequence>
<gene>
    <name evidence="1" type="ORF">DFR86_04830</name>
</gene>
<dbReference type="RefSeq" id="WP_110379841.1">
    <property type="nucleotide sequence ID" value="NZ_CP029288.2"/>
</dbReference>
<dbReference type="OrthoDB" id="192298at2157"/>
<dbReference type="KEGG" id="asul:DFR86_04830"/>
<accession>A0A2U9ILQ7</accession>
<evidence type="ECO:0000313" key="1">
    <source>
        <dbReference type="EMBL" id="AWR96951.1"/>
    </source>
</evidence>
<protein>
    <recommendedName>
        <fullName evidence="3">EVE domain-containing protein</fullName>
    </recommendedName>
</protein>
<keyword evidence="2" id="KW-1185">Reference proteome</keyword>
<dbReference type="Gene3D" id="3.10.590.10">
    <property type="entry name" value="ph1033 like domains"/>
    <property type="match status" value="1"/>
</dbReference>
<reference evidence="1 2" key="1">
    <citation type="submission" date="2018-05" db="EMBL/GenBank/DDBJ databases">
        <title>Complete Genome Sequences of Extremely Thermoacidophilic, Metal-Mobilizing Type-Strain Members of the Archaeal Family Sulfolobaceae: Acidianus brierleyi DSM-1651T, Acidianus sulfidivorans DSM-18786T, Metallosphaera hakonensis DSM-7519T, and Metallosphaera prunae DSM-10039T.</title>
        <authorList>
            <person name="Counts J.A."/>
            <person name="Kelly R.M."/>
        </authorList>
    </citation>
    <scope>NUCLEOTIDE SEQUENCE [LARGE SCALE GENOMIC DNA]</scope>
    <source>
        <strain evidence="1 2">JP7</strain>
    </source>
</reference>
<dbReference type="GeneID" id="36837269"/>
<name>A0A2U9ILQ7_9CREN</name>
<dbReference type="AlphaFoldDB" id="A0A2U9ILQ7"/>
<evidence type="ECO:0008006" key="3">
    <source>
        <dbReference type="Google" id="ProtNLM"/>
    </source>
</evidence>
<proteinExistence type="predicted"/>